<keyword evidence="7" id="KW-1185">Reference proteome</keyword>
<evidence type="ECO:0000256" key="2">
    <source>
        <dbReference type="ARBA" id="ARBA00007738"/>
    </source>
</evidence>
<protein>
    <recommendedName>
        <fullName evidence="5">Histone deacetylase domain-containing protein</fullName>
    </recommendedName>
</protein>
<dbReference type="InterPro" id="IPR023801">
    <property type="entry name" value="His_deacetylse_dom"/>
</dbReference>
<organism evidence="6 7">
    <name type="scientific">Cyprinodon variegatus</name>
    <name type="common">Sheepshead minnow</name>
    <dbReference type="NCBI Taxonomy" id="28743"/>
    <lineage>
        <taxon>Eukaryota</taxon>
        <taxon>Metazoa</taxon>
        <taxon>Chordata</taxon>
        <taxon>Craniata</taxon>
        <taxon>Vertebrata</taxon>
        <taxon>Euteleostomi</taxon>
        <taxon>Actinopterygii</taxon>
        <taxon>Neopterygii</taxon>
        <taxon>Teleostei</taxon>
        <taxon>Neoteleostei</taxon>
        <taxon>Acanthomorphata</taxon>
        <taxon>Ovalentaria</taxon>
        <taxon>Atherinomorphae</taxon>
        <taxon>Cyprinodontiformes</taxon>
        <taxon>Cyprinodontidae</taxon>
        <taxon>Cyprinodon</taxon>
    </lineage>
</organism>
<feature type="domain" description="Histone deacetylase" evidence="5">
    <location>
        <begin position="23"/>
        <end position="300"/>
    </location>
</feature>
<dbReference type="AlphaFoldDB" id="A0A3Q2C8W2"/>
<dbReference type="InterPro" id="IPR037138">
    <property type="entry name" value="His_deacetylse_dom_sf"/>
</dbReference>
<sequence>SGTGLVYSQIFTHHQNLWDLRHHPEQPQRTFKIFSRHQQLGLVDRCHRIQARLATEEELAMCHSSQHIRQMKATTEMKPRDLYKLGDNFTSIFLCNQSFQCAQMAAGSCFNAVDSILTGQVRNCVAIVRPPGHHAERDVPCGFCLFNTALRILILDWDVHHGNGTQHIVLYISLHRYDNGTFFPFSEDAAPDRVGVAKGSGYNVNVAWSGGRMGDSDYLAAFHHVVMPIATEFNPGLVLVSAGFDAARGDPLGGYNVSPEGYAHLTHMMMSLAGGRVLVILEGGYNLTSISDSMAMCTSVLLGDPPPSLVTPLPPPHHCAVATIREVIRQHLPYWRSLRIQGGFGTWTESGLAHGDTWRHVGTPDGPELLGSVRMVLPVRVLRPPPGEASSMMIEEAEGSSQARPAVRPVWVAGLAVRAKVTD</sequence>
<keyword evidence="4" id="KW-0539">Nucleus</keyword>
<dbReference type="SUPFAM" id="SSF52768">
    <property type="entry name" value="Arginase/deacetylase"/>
    <property type="match status" value="1"/>
</dbReference>
<dbReference type="STRING" id="28743.ENSCVAP00000001149"/>
<proteinExistence type="inferred from homology"/>
<evidence type="ECO:0000313" key="7">
    <source>
        <dbReference type="Proteomes" id="UP000265020"/>
    </source>
</evidence>
<dbReference type="FunFam" id="3.40.800.20:FF:000005">
    <property type="entry name" value="histone deacetylase 6"/>
    <property type="match status" value="1"/>
</dbReference>
<dbReference type="PRINTS" id="PR01270">
    <property type="entry name" value="HDASUPER"/>
</dbReference>
<dbReference type="GO" id="GO:0040029">
    <property type="term" value="P:epigenetic regulation of gene expression"/>
    <property type="evidence" value="ECO:0007669"/>
    <property type="project" value="TreeGrafter"/>
</dbReference>
<dbReference type="PANTHER" id="PTHR10625">
    <property type="entry name" value="HISTONE DEACETYLASE HDAC1-RELATED"/>
    <property type="match status" value="1"/>
</dbReference>
<dbReference type="Pfam" id="PF00850">
    <property type="entry name" value="Hist_deacetyl"/>
    <property type="match status" value="1"/>
</dbReference>
<dbReference type="OMA" id="NITHYRT"/>
<name>A0A3Q2C8W2_CYPVA</name>
<reference evidence="6" key="1">
    <citation type="submission" date="2025-08" db="UniProtKB">
        <authorList>
            <consortium name="Ensembl"/>
        </authorList>
    </citation>
    <scope>IDENTIFICATION</scope>
</reference>
<dbReference type="InterPro" id="IPR000286">
    <property type="entry name" value="HDACs"/>
</dbReference>
<dbReference type="Gene3D" id="3.40.800.20">
    <property type="entry name" value="Histone deacetylase domain"/>
    <property type="match status" value="1"/>
</dbReference>
<keyword evidence="3" id="KW-0378">Hydrolase</keyword>
<dbReference type="InterPro" id="IPR023696">
    <property type="entry name" value="Ureohydrolase_dom_sf"/>
</dbReference>
<dbReference type="GO" id="GO:0016787">
    <property type="term" value="F:hydrolase activity"/>
    <property type="evidence" value="ECO:0007669"/>
    <property type="project" value="UniProtKB-KW"/>
</dbReference>
<evidence type="ECO:0000256" key="4">
    <source>
        <dbReference type="ARBA" id="ARBA00023242"/>
    </source>
</evidence>
<dbReference type="GeneTree" id="ENSGT00940000159563"/>
<evidence type="ECO:0000256" key="3">
    <source>
        <dbReference type="ARBA" id="ARBA00022801"/>
    </source>
</evidence>
<dbReference type="Ensembl" id="ENSCVAT00000013886.1">
    <property type="protein sequence ID" value="ENSCVAP00000001149.1"/>
    <property type="gene ID" value="ENSCVAG00000002108.1"/>
</dbReference>
<accession>A0A3Q2C8W2</accession>
<reference evidence="6" key="2">
    <citation type="submission" date="2025-09" db="UniProtKB">
        <authorList>
            <consortium name="Ensembl"/>
        </authorList>
    </citation>
    <scope>IDENTIFICATION</scope>
</reference>
<evidence type="ECO:0000256" key="1">
    <source>
        <dbReference type="ARBA" id="ARBA00004123"/>
    </source>
</evidence>
<dbReference type="Proteomes" id="UP000265020">
    <property type="component" value="Unassembled WGS sequence"/>
</dbReference>
<comment type="similarity">
    <text evidence="2">Belongs to the histone deacetylase family. HD type 2 subfamily.</text>
</comment>
<dbReference type="PANTHER" id="PTHR10625:SF21">
    <property type="entry name" value="HISTONE DEACETYLASE 6"/>
    <property type="match status" value="1"/>
</dbReference>
<dbReference type="GO" id="GO:0000118">
    <property type="term" value="C:histone deacetylase complex"/>
    <property type="evidence" value="ECO:0007669"/>
    <property type="project" value="TreeGrafter"/>
</dbReference>
<comment type="subcellular location">
    <subcellularLocation>
        <location evidence="1">Nucleus</location>
    </subcellularLocation>
</comment>
<evidence type="ECO:0000313" key="6">
    <source>
        <dbReference type="Ensembl" id="ENSCVAP00000001149.1"/>
    </source>
</evidence>
<evidence type="ECO:0000259" key="5">
    <source>
        <dbReference type="Pfam" id="PF00850"/>
    </source>
</evidence>
<dbReference type="GO" id="GO:0004407">
    <property type="term" value="F:histone deacetylase activity"/>
    <property type="evidence" value="ECO:0007669"/>
    <property type="project" value="TreeGrafter"/>
</dbReference>